<keyword evidence="3" id="KW-1185">Reference proteome</keyword>
<dbReference type="Proteomes" id="UP000697927">
    <property type="component" value="Unassembled WGS sequence"/>
</dbReference>
<proteinExistence type="predicted"/>
<dbReference type="InterPro" id="IPR032389">
    <property type="entry name" value="GspB_C"/>
</dbReference>
<gene>
    <name evidence="2" type="ORF">E2L00_01875</name>
</gene>
<protein>
    <submittedName>
        <fullName evidence="2">General secretion pathway protein</fullName>
    </submittedName>
</protein>
<dbReference type="NCBIfam" id="NF037978">
    <property type="entry name" value="T2SS_GspB"/>
    <property type="match status" value="1"/>
</dbReference>
<evidence type="ECO:0000313" key="3">
    <source>
        <dbReference type="Proteomes" id="UP000697927"/>
    </source>
</evidence>
<reference evidence="2 3" key="1">
    <citation type="journal article" date="2020" name="Microorganisms">
        <title>Polyphasic Characterisation of Cedecea colo sp. nov., a New Enteric Bacterium Isolated from the Koala Hindgut.</title>
        <authorList>
            <person name="Boath J.M."/>
            <person name="Dakhal S."/>
            <person name="Van T.T.H."/>
            <person name="Moore R.J."/>
            <person name="Dekiwadia C."/>
            <person name="Macreadie I.G."/>
        </authorList>
    </citation>
    <scope>NUCLEOTIDE SEQUENCE [LARGE SCALE GENOMIC DNA]</scope>
    <source>
        <strain evidence="2 3">ZA</strain>
    </source>
</reference>
<sequence>MARQINDNYRQPRWLFVLYALLFLVLGWQGAGVWDGYHPAPACTVLSPAPPAVSTRLKSVERCEEGTLAPLRYSAHVYAQEPQQRSITLNGRQYREGSSLPCGVVVTQIQQKVTILERHGRVVVLDALEDWPSGEVNEDGSAREERP</sequence>
<dbReference type="RefSeq" id="WP_167606187.1">
    <property type="nucleotide sequence ID" value="NZ_SOYS01000001.1"/>
</dbReference>
<dbReference type="Pfam" id="PF16537">
    <property type="entry name" value="T2SSB"/>
    <property type="match status" value="1"/>
</dbReference>
<comment type="caution">
    <text evidence="2">The sequence shown here is derived from an EMBL/GenBank/DDBJ whole genome shotgun (WGS) entry which is preliminary data.</text>
</comment>
<accession>A0ABX0VIV2</accession>
<organism evidence="2 3">
    <name type="scientific">Cedecea colo</name>
    <dbReference type="NCBI Taxonomy" id="2552946"/>
    <lineage>
        <taxon>Bacteria</taxon>
        <taxon>Pseudomonadati</taxon>
        <taxon>Pseudomonadota</taxon>
        <taxon>Gammaproteobacteria</taxon>
        <taxon>Enterobacterales</taxon>
        <taxon>Enterobacteriaceae</taxon>
        <taxon>Cedecea</taxon>
    </lineage>
</organism>
<feature type="domain" description="Type II secretion system protein GspB C-terminal" evidence="1">
    <location>
        <begin position="71"/>
        <end position="125"/>
    </location>
</feature>
<name>A0ABX0VIV2_9ENTR</name>
<evidence type="ECO:0000259" key="1">
    <source>
        <dbReference type="Pfam" id="PF16537"/>
    </source>
</evidence>
<dbReference type="EMBL" id="SOYS01000001">
    <property type="protein sequence ID" value="NIY46300.1"/>
    <property type="molecule type" value="Genomic_DNA"/>
</dbReference>
<evidence type="ECO:0000313" key="2">
    <source>
        <dbReference type="EMBL" id="NIY46300.1"/>
    </source>
</evidence>